<dbReference type="Gene3D" id="2.60.40.1080">
    <property type="match status" value="1"/>
</dbReference>
<evidence type="ECO:0000259" key="1">
    <source>
        <dbReference type="SMART" id="SM00635"/>
    </source>
</evidence>
<name>A0A644VIK0_9ZZZZ</name>
<dbReference type="SUPFAM" id="SSF49373">
    <property type="entry name" value="Invasin/intimin cell-adhesion fragments"/>
    <property type="match status" value="1"/>
</dbReference>
<protein>
    <recommendedName>
        <fullName evidence="1">BIG2 domain-containing protein</fullName>
    </recommendedName>
</protein>
<sequence>MTMKKITFIFLAVMSVFSGLQAQDIRKLSIDSDIINLDAGETYKITPNTAGASYEIFKGVTSQGIFPYTKAINTIVGLKLNRATLTLGFEEPFILVSTIVPDQTVTYTSSDATVATVSSTGLVTGKTAGTATITATAGEQTAVCEVTVKTLAERIADAAGTTATIIVYGNEEIPATISINTDNSIITLTTADNTERILKKTGVGNLLNIGAASVSAKVILDGYVNVKGLATMEYGGTDEENNTASLINVAAGSELTLKGHAKVSGNAYVLSNPAGVNILGGGITAYGRLVVDEDAQISNNIVCCTKPYPTPWSADSRNGHATWGGAVYVTGSGVMEIRGNAKISGNKSINKGGNAIGGAIFPEGSTVYMYGGEISGNSTEASHRASSGAVQLTSGRLIMVGGIIKDNTLKFGGAGTGVACYANADKLFISGSASIPAISGERVSVLTDYTTITGITIRQDVGNTVHLDANCRARVAGIPAGTAPVVTFDIKKTTTTRALGKYDPDTYALSDFTIEDPAPVDKFELGSYIITPSNYATFSLETVTDKEIKPDGTVGAK</sequence>
<organism evidence="2">
    <name type="scientific">bioreactor metagenome</name>
    <dbReference type="NCBI Taxonomy" id="1076179"/>
    <lineage>
        <taxon>unclassified sequences</taxon>
        <taxon>metagenomes</taxon>
        <taxon>ecological metagenomes</taxon>
    </lineage>
</organism>
<accession>A0A644VIK0</accession>
<dbReference type="InterPro" id="IPR003343">
    <property type="entry name" value="Big_2"/>
</dbReference>
<feature type="domain" description="BIG2" evidence="1">
    <location>
        <begin position="74"/>
        <end position="147"/>
    </location>
</feature>
<dbReference type="EMBL" id="VSSQ01000321">
    <property type="protein sequence ID" value="MPL91121.1"/>
    <property type="molecule type" value="Genomic_DNA"/>
</dbReference>
<dbReference type="Pfam" id="PF02368">
    <property type="entry name" value="Big_2"/>
    <property type="match status" value="1"/>
</dbReference>
<evidence type="ECO:0000313" key="2">
    <source>
        <dbReference type="EMBL" id="MPL91121.1"/>
    </source>
</evidence>
<gene>
    <name evidence="2" type="ORF">SDC9_37184</name>
</gene>
<comment type="caution">
    <text evidence="2">The sequence shown here is derived from an EMBL/GenBank/DDBJ whole genome shotgun (WGS) entry which is preliminary data.</text>
</comment>
<dbReference type="AlphaFoldDB" id="A0A644VIK0"/>
<proteinExistence type="predicted"/>
<dbReference type="InterPro" id="IPR008964">
    <property type="entry name" value="Invasin/intimin_cell_adhesion"/>
</dbReference>
<dbReference type="SMART" id="SM00635">
    <property type="entry name" value="BID_2"/>
    <property type="match status" value="1"/>
</dbReference>
<reference evidence="2" key="1">
    <citation type="submission" date="2019-08" db="EMBL/GenBank/DDBJ databases">
        <authorList>
            <person name="Kucharzyk K."/>
            <person name="Murdoch R.W."/>
            <person name="Higgins S."/>
            <person name="Loffler F."/>
        </authorList>
    </citation>
    <scope>NUCLEOTIDE SEQUENCE</scope>
</reference>